<dbReference type="OrthoDB" id="10255210at2759"/>
<feature type="non-terminal residue" evidence="7">
    <location>
        <position position="1"/>
    </location>
</feature>
<reference evidence="7" key="2">
    <citation type="submission" date="2004-02" db="EMBL/GenBank/DDBJ databases">
        <authorList>
            <consortium name="Genoscope"/>
            <consortium name="Whitehead Institute Centre for Genome Research"/>
        </authorList>
    </citation>
    <scope>NUCLEOTIDE SEQUENCE</scope>
</reference>
<feature type="domain" description="DM10" evidence="6">
    <location>
        <begin position="536"/>
        <end position="641"/>
    </location>
</feature>
<dbReference type="EMBL" id="CAAE01014723">
    <property type="protein sequence ID" value="CAG03642.1"/>
    <property type="molecule type" value="Genomic_DNA"/>
</dbReference>
<evidence type="ECO:0000256" key="5">
    <source>
        <dbReference type="ARBA" id="ARBA00023273"/>
    </source>
</evidence>
<feature type="domain" description="DM10" evidence="6">
    <location>
        <begin position="324"/>
        <end position="428"/>
    </location>
</feature>
<dbReference type="Pfam" id="PF06565">
    <property type="entry name" value="DM10_dom"/>
    <property type="match status" value="6"/>
</dbReference>
<evidence type="ECO:0000256" key="4">
    <source>
        <dbReference type="ARBA" id="ARBA00023212"/>
    </source>
</evidence>
<evidence type="ECO:0000313" key="7">
    <source>
        <dbReference type="EMBL" id="CAG03642.1"/>
    </source>
</evidence>
<dbReference type="GO" id="GO:0072686">
    <property type="term" value="C:mitotic spindle"/>
    <property type="evidence" value="ECO:0007669"/>
    <property type="project" value="TreeGrafter"/>
</dbReference>
<feature type="domain" description="DM10" evidence="6">
    <location>
        <begin position="1"/>
        <end position="103"/>
    </location>
</feature>
<dbReference type="FunFam" id="2.30.29.170:FF:000001">
    <property type="entry name" value="EF-hand domain containing 1"/>
    <property type="match status" value="2"/>
</dbReference>
<dbReference type="InterPro" id="IPR006602">
    <property type="entry name" value="DM10_dom"/>
</dbReference>
<dbReference type="GO" id="GO:0005930">
    <property type="term" value="C:axoneme"/>
    <property type="evidence" value="ECO:0007669"/>
    <property type="project" value="UniProtKB-SubCell"/>
</dbReference>
<dbReference type="PANTHER" id="PTHR12086">
    <property type="entry name" value="EF-HAND DOMAIN C-TERMINAL CONTAINING PROTEIN"/>
    <property type="match status" value="1"/>
</dbReference>
<dbReference type="InterPro" id="IPR040193">
    <property type="entry name" value="EFHC1/EFHC2/EFHB"/>
</dbReference>
<dbReference type="FunFam" id="2.30.29.170:FF:000002">
    <property type="entry name" value="EF-hand domain (C-terminal) containing 1"/>
    <property type="match status" value="2"/>
</dbReference>
<sequence>VLRFYAFFSEDVSCCPEEDCRIRPVIIYYFLEDDTICIYEPVVENSGMPQGKRLKRQRLPKNEYGEYYTWKDLNLAMDLEAFGVKYHIIQCDGFTKKFLESEGIILNDPELMPLDPHRRRLEKPKPCPTTLADAEEKYKFFTLDRKVLRFFALWEEADSLRGKTSPVTIRYFLVDNTVEVRLVGEPNSGREAFTGLMGRIRLPKKIKTGSESFPSCFLEISPQEVEEYYSPKDFQVGQRVKLLGRSFLLCDCDDFTKEYYKSKHPDMDMKPIKIKEKDKAPKKQKLQIAAPYNGFGSLEDSLQNCLSLMPEPPRRNVMKILNNSNKVLRYSAVQDSQRSEDVGRRFILSYFLANDAISIFEKPTNNSGIIGGRFLSKTRIPKPGSTVDNPEYYSPADLAIGATVDVFGHRFLLTDADQYVLTYLEANSSDIPEQTLESLRQKLRPGMEKEQAAREKGYIYRDVMKSAFHRPQTLEYKDGYPLPRHPSAGIGQDPLFSDELIQQEDSELTFETGNLTHSAYDRDLYQPFIPAYVTLDKKVLRFYAFFSEDVSCCPEEDCRIRPVIIYYFLEDDTICIYEPVVENSGMPQGKRLKRQRLPKNEYGEYYTWKDLNLAMDLEAFGVKYHIIQCDGFTKKFLESEGIILNDPELMPLDPHRRRLEKPKPCPTTLADAEEKYKFFTLDRKVLRFFALWEEADSLRGKTSPVTIRYFLVDNTVEVRLVGEPNSGREAFTGLMGRIRLPKKIKTGSESFPSCFLEISPQEVEEYYSPKDFQVGQRVKLLGRSFLLCDCDDFTKEYYKSKHPDMEIKPTQFPGSTNALEKQKVRRLNGPLKCCRLHVSHPRLQIVAPYNGFGSLEDSLQNCLSLIPEPPRRNVMKMLDNSHKVLRFSAVLDSQRSEDVGRRFILSYFLANDAISIFEKPTNNSGIIGGRFLEKTRIPKPGSTVDNPEYYSPADLAIGATVDVFGHRFLLTDADQYVLTYLEANSS</sequence>
<feature type="non-terminal residue" evidence="7">
    <location>
        <position position="986"/>
    </location>
</feature>
<proteinExistence type="predicted"/>
<dbReference type="GO" id="GO:0060285">
    <property type="term" value="P:cilium-dependent cell motility"/>
    <property type="evidence" value="ECO:0007669"/>
    <property type="project" value="TreeGrafter"/>
</dbReference>
<dbReference type="GO" id="GO:0000281">
    <property type="term" value="P:mitotic cytokinesis"/>
    <property type="evidence" value="ECO:0007669"/>
    <property type="project" value="TreeGrafter"/>
</dbReference>
<feature type="domain" description="DM10" evidence="6">
    <location>
        <begin position="682"/>
        <end position="802"/>
    </location>
</feature>
<feature type="domain" description="DM10" evidence="6">
    <location>
        <begin position="881"/>
        <end position="985"/>
    </location>
</feature>
<keyword evidence="2" id="KW-0963">Cytoplasm</keyword>
<dbReference type="GO" id="GO:0007052">
    <property type="term" value="P:mitotic spindle organization"/>
    <property type="evidence" value="ECO:0007669"/>
    <property type="project" value="TreeGrafter"/>
</dbReference>
<dbReference type="KEGG" id="tng:GSTEN00023127G001"/>
<reference evidence="7" key="1">
    <citation type="journal article" date="2004" name="Nature">
        <title>Genome duplication in the teleost fish Tetraodon nigroviridis reveals the early vertebrate proto-karyotype.</title>
        <authorList>
            <person name="Jaillon O."/>
            <person name="Aury J.-M."/>
            <person name="Brunet F."/>
            <person name="Petit J.-L."/>
            <person name="Stange-Thomann N."/>
            <person name="Mauceli E."/>
            <person name="Bouneau L."/>
            <person name="Fischer C."/>
            <person name="Ozouf-Costaz C."/>
            <person name="Bernot A."/>
            <person name="Nicaud S."/>
            <person name="Jaffe D."/>
            <person name="Fisher S."/>
            <person name="Lutfalla G."/>
            <person name="Dossat C."/>
            <person name="Segurens B."/>
            <person name="Dasilva C."/>
            <person name="Salanoubat M."/>
            <person name="Levy M."/>
            <person name="Boudet N."/>
            <person name="Castellano S."/>
            <person name="Anthouard V."/>
            <person name="Jubin C."/>
            <person name="Castelli V."/>
            <person name="Katinka M."/>
            <person name="Vacherie B."/>
            <person name="Biemont C."/>
            <person name="Skalli Z."/>
            <person name="Cattolico L."/>
            <person name="Poulain J."/>
            <person name="De Berardinis V."/>
            <person name="Cruaud C."/>
            <person name="Duprat S."/>
            <person name="Brottier P."/>
            <person name="Coutanceau J.-P."/>
            <person name="Gouzy J."/>
            <person name="Parra G."/>
            <person name="Lardier G."/>
            <person name="Chapple C."/>
            <person name="McKernan K.J."/>
            <person name="McEwan P."/>
            <person name="Bosak S."/>
            <person name="Kellis M."/>
            <person name="Volff J.-N."/>
            <person name="Guigo R."/>
            <person name="Zody M.C."/>
            <person name="Mesirov J."/>
            <person name="Lindblad-Toh K."/>
            <person name="Birren B."/>
            <person name="Nusbaum C."/>
            <person name="Kahn D."/>
            <person name="Robinson-Rechavi M."/>
            <person name="Laudet V."/>
            <person name="Schachter V."/>
            <person name="Quetier F."/>
            <person name="Saurin W."/>
            <person name="Scarpelli C."/>
            <person name="Wincker P."/>
            <person name="Lander E.S."/>
            <person name="Weissenbach J."/>
            <person name="Roest Crollius H."/>
        </authorList>
    </citation>
    <scope>NUCLEOTIDE SEQUENCE [LARGE SCALE GENOMIC DNA]</scope>
</reference>
<comment type="caution">
    <text evidence="7">The sequence shown here is derived from an EMBL/GenBank/DDBJ whole genome shotgun (WGS) entry which is preliminary data.</text>
</comment>
<name>Q4S6U0_TETNG</name>
<keyword evidence="3" id="KW-0677">Repeat</keyword>
<dbReference type="AlphaFoldDB" id="Q4S6U0"/>
<gene>
    <name evidence="7" type="ORF">GSTENG00023127001</name>
</gene>
<evidence type="ECO:0000256" key="3">
    <source>
        <dbReference type="ARBA" id="ARBA00022737"/>
    </source>
</evidence>
<evidence type="ECO:0000259" key="6">
    <source>
        <dbReference type="PROSITE" id="PS51336"/>
    </source>
</evidence>
<dbReference type="SMART" id="SM00676">
    <property type="entry name" value="DM10"/>
    <property type="match status" value="6"/>
</dbReference>
<evidence type="ECO:0000256" key="2">
    <source>
        <dbReference type="ARBA" id="ARBA00022490"/>
    </source>
</evidence>
<dbReference type="Gene3D" id="2.30.29.170">
    <property type="match status" value="6"/>
</dbReference>
<keyword evidence="4" id="KW-0206">Cytoskeleton</keyword>
<dbReference type="GO" id="GO:0043014">
    <property type="term" value="F:alpha-tubulin binding"/>
    <property type="evidence" value="ECO:0007669"/>
    <property type="project" value="TreeGrafter"/>
</dbReference>
<feature type="domain" description="DM10" evidence="6">
    <location>
        <begin position="144"/>
        <end position="264"/>
    </location>
</feature>
<protein>
    <submittedName>
        <fullName evidence="7">(spotted green pufferfish) hypothetical protein</fullName>
    </submittedName>
</protein>
<evidence type="ECO:0000256" key="1">
    <source>
        <dbReference type="ARBA" id="ARBA00004430"/>
    </source>
</evidence>
<dbReference type="PROSITE" id="PS51336">
    <property type="entry name" value="DM10"/>
    <property type="match status" value="6"/>
</dbReference>
<accession>Q4S6U0</accession>
<keyword evidence="5" id="KW-0966">Cell projection</keyword>
<dbReference type="FunFam" id="2.30.29.170:FF:000004">
    <property type="entry name" value="EF-hand domain containing 2"/>
    <property type="match status" value="2"/>
</dbReference>
<dbReference type="PANTHER" id="PTHR12086:SF9">
    <property type="entry name" value="EF-HAND DOMAIN-CONTAINING PROTEIN 1"/>
    <property type="match status" value="1"/>
</dbReference>
<comment type="subcellular location">
    <subcellularLocation>
        <location evidence="1">Cytoplasm</location>
        <location evidence="1">Cytoskeleton</location>
        <location evidence="1">Cilium axoneme</location>
    </subcellularLocation>
</comment>
<organism evidence="7">
    <name type="scientific">Tetraodon nigroviridis</name>
    <name type="common">Spotted green pufferfish</name>
    <name type="synonym">Chelonodon nigroviridis</name>
    <dbReference type="NCBI Taxonomy" id="99883"/>
    <lineage>
        <taxon>Eukaryota</taxon>
        <taxon>Metazoa</taxon>
        <taxon>Chordata</taxon>
        <taxon>Craniata</taxon>
        <taxon>Vertebrata</taxon>
        <taxon>Euteleostomi</taxon>
        <taxon>Actinopterygii</taxon>
        <taxon>Neopterygii</taxon>
        <taxon>Teleostei</taxon>
        <taxon>Neoteleostei</taxon>
        <taxon>Acanthomorphata</taxon>
        <taxon>Eupercaria</taxon>
        <taxon>Tetraodontiformes</taxon>
        <taxon>Tetradontoidea</taxon>
        <taxon>Tetraodontidae</taxon>
        <taxon>Tetraodon</taxon>
    </lineage>
</organism>